<organism evidence="2 3">
    <name type="scientific">Shewanella marisflavi</name>
    <dbReference type="NCBI Taxonomy" id="260364"/>
    <lineage>
        <taxon>Bacteria</taxon>
        <taxon>Pseudomonadati</taxon>
        <taxon>Pseudomonadota</taxon>
        <taxon>Gammaproteobacteria</taxon>
        <taxon>Alteromonadales</taxon>
        <taxon>Shewanellaceae</taxon>
        <taxon>Shewanella</taxon>
    </lineage>
</organism>
<name>A0ABX5WMN2_9GAMM</name>
<evidence type="ECO:0000313" key="2">
    <source>
        <dbReference type="EMBL" id="QDF75848.1"/>
    </source>
</evidence>
<dbReference type="Gene3D" id="1.10.443.10">
    <property type="entry name" value="Intergrase catalytic core"/>
    <property type="match status" value="1"/>
</dbReference>
<sequence>MGRLQANAKQNRKLNAGGVMLDRLSTNTALIKVFHQANKLSQSTKSAELLVVFLYLWLTQKLDDFLKLDDEEIATADSIPDCYRVRSSDECKAHRFKNQKFEDGKSWTYYAREITTKDGNTIFEWQPIPNSLIHIFKPFVSSQNYDKAWLTEVEKQQLFNLIHQKWRKPAEIEHFPSVKKQQFLQYITLCIRVDNELSSLTKSLLLPANKLHHRHAAAYLQKNSEQVRAEIFHGQDRYLSRLFTFANDLGLSKLLTLRFSSSAKASKTKLPDISLLNDNARRNIPADITNSRVGVSFHNKLIGEELEKHIDESIKYGSERILPESEIVAIFRNLHDEIISSKPTRKINDSALIDYHNLCANHVALLFILLTGTRPTHAVSINKQSHYDYCRATIKDKGVIRETTICDYLRQQILYYLTLQQKLISQLKLSSVLPWSWHLYDESGQAVAITAKSLRQFLHQRAPGVVPYVLRHQFAQSAATSIIPKLTTHQIDRLMGHSEYGERLGSDHVFPASREQQALFLNSLPTRYGLKELKYV</sequence>
<accession>A0ABX5WMN2</accession>
<protein>
    <recommendedName>
        <fullName evidence="4">Site-specific integrase</fullName>
    </recommendedName>
</protein>
<keyword evidence="3" id="KW-1185">Reference proteome</keyword>
<reference evidence="2 3" key="1">
    <citation type="submission" date="2019-06" db="EMBL/GenBank/DDBJ databases">
        <title>Complete genome of Shewanella marisflavi ECSMB14101, a mussel settlement-inducing bacterium isolated from East China Sea.</title>
        <authorList>
            <person name="Yang J."/>
            <person name="Liang X."/>
            <person name="Chang R."/>
            <person name="Peng L."/>
        </authorList>
    </citation>
    <scope>NUCLEOTIDE SEQUENCE [LARGE SCALE GENOMIC DNA]</scope>
    <source>
        <strain evidence="2 3">ECSMB14101</strain>
    </source>
</reference>
<proteinExistence type="predicted"/>
<evidence type="ECO:0000313" key="3">
    <source>
        <dbReference type="Proteomes" id="UP000318758"/>
    </source>
</evidence>
<dbReference type="EMBL" id="CP041153">
    <property type="protein sequence ID" value="QDF75848.1"/>
    <property type="molecule type" value="Genomic_DNA"/>
</dbReference>
<keyword evidence="1" id="KW-0233">DNA recombination</keyword>
<dbReference type="RefSeq" id="WP_033540582.1">
    <property type="nucleotide sequence ID" value="NZ_CP041153.1"/>
</dbReference>
<dbReference type="InterPro" id="IPR013762">
    <property type="entry name" value="Integrase-like_cat_sf"/>
</dbReference>
<dbReference type="InterPro" id="IPR011010">
    <property type="entry name" value="DNA_brk_join_enz"/>
</dbReference>
<evidence type="ECO:0008006" key="4">
    <source>
        <dbReference type="Google" id="ProtNLM"/>
    </source>
</evidence>
<dbReference type="Proteomes" id="UP000318758">
    <property type="component" value="Chromosome"/>
</dbReference>
<evidence type="ECO:0000256" key="1">
    <source>
        <dbReference type="ARBA" id="ARBA00023172"/>
    </source>
</evidence>
<dbReference type="SUPFAM" id="SSF56349">
    <property type="entry name" value="DNA breaking-rejoining enzymes"/>
    <property type="match status" value="1"/>
</dbReference>
<gene>
    <name evidence="2" type="ORF">FGA12_12215</name>
</gene>